<dbReference type="RefSeq" id="WP_279694071.1">
    <property type="nucleotide sequence ID" value="NZ_JAOEEO010000001.1"/>
</dbReference>
<accession>A0AA42I4F5</accession>
<sequence length="120" mass="13812">MNAIEFIQQHGVEKAREVVSGAPEWAIFWITQGEYHISMLSFPNMTGHHSFIISDLKRIVESVDLIRCFNNLEQAKLWLADLDDDVSCIFSANTHGKKFQKHELKQAIADYEAIYSEQVK</sequence>
<organism evidence="1 2">
    <name type="scientific">Acinetobacter courvalinii</name>
    <dbReference type="NCBI Taxonomy" id="280147"/>
    <lineage>
        <taxon>Bacteria</taxon>
        <taxon>Pseudomonadati</taxon>
        <taxon>Pseudomonadota</taxon>
        <taxon>Gammaproteobacteria</taxon>
        <taxon>Moraxellales</taxon>
        <taxon>Moraxellaceae</taxon>
        <taxon>Acinetobacter</taxon>
    </lineage>
</organism>
<dbReference type="Proteomes" id="UP001159329">
    <property type="component" value="Unassembled WGS sequence"/>
</dbReference>
<protein>
    <recommendedName>
        <fullName evidence="3">DUF2750 domain-containing protein</fullName>
    </recommendedName>
</protein>
<reference evidence="1" key="1">
    <citation type="submission" date="2022-09" db="EMBL/GenBank/DDBJ databases">
        <title>Intensive care unit water sources are persistently colonized with multi-drug resistant bacteria and are the site of extensive horizontal gene transfer of antibiotic resistance genes.</title>
        <authorList>
            <person name="Diorio-Toth L."/>
        </authorList>
    </citation>
    <scope>NUCLEOTIDE SEQUENCE</scope>
    <source>
        <strain evidence="1">GD04005</strain>
    </source>
</reference>
<proteinExistence type="predicted"/>
<name>A0AA42I4F5_9GAMM</name>
<gene>
    <name evidence="1" type="ORF">N7644_00640</name>
</gene>
<dbReference type="EMBL" id="JAOEEO010000001">
    <property type="protein sequence ID" value="MDH0562186.1"/>
    <property type="molecule type" value="Genomic_DNA"/>
</dbReference>
<evidence type="ECO:0000313" key="2">
    <source>
        <dbReference type="Proteomes" id="UP001159329"/>
    </source>
</evidence>
<comment type="caution">
    <text evidence="1">The sequence shown here is derived from an EMBL/GenBank/DDBJ whole genome shotgun (WGS) entry which is preliminary data.</text>
</comment>
<evidence type="ECO:0000313" key="1">
    <source>
        <dbReference type="EMBL" id="MDH0562186.1"/>
    </source>
</evidence>
<evidence type="ECO:0008006" key="3">
    <source>
        <dbReference type="Google" id="ProtNLM"/>
    </source>
</evidence>
<dbReference type="AlphaFoldDB" id="A0AA42I4F5"/>